<sequence>MDVVVSKQSEARKKKTEQIIKCSFVYLTICTVYCTGRTLAPGRWKLSLSFSRLLHSENMGCSWFLVHRRQCRRRLSRRLVVLLLGIPRRHVHLGEHRHRLLEHPLAASARLGPRTPRPKMPRVALEESNTEPPRRPRRDRGLDVHLDSSLDTFISKFSIWVGASRTGTQQAKPDDLPSSPSSPAKPTKAEPLAASSTRPPIRECVASTSARGAEPPTSAGWL</sequence>
<evidence type="ECO:0000256" key="1">
    <source>
        <dbReference type="SAM" id="MobiDB-lite"/>
    </source>
</evidence>
<protein>
    <submittedName>
        <fullName evidence="2">Uncharacterized protein</fullName>
    </submittedName>
</protein>
<feature type="compositionally biased region" description="Low complexity" evidence="1">
    <location>
        <begin position="176"/>
        <end position="186"/>
    </location>
</feature>
<dbReference type="AlphaFoldDB" id="A0AAQ3PDX0"/>
<proteinExistence type="predicted"/>
<keyword evidence="3" id="KW-1185">Reference proteome</keyword>
<dbReference type="Proteomes" id="UP001341281">
    <property type="component" value="Chromosome 01"/>
</dbReference>
<evidence type="ECO:0000313" key="2">
    <source>
        <dbReference type="EMBL" id="WVZ48880.1"/>
    </source>
</evidence>
<accession>A0AAQ3PDX0</accession>
<feature type="region of interest" description="Disordered" evidence="1">
    <location>
        <begin position="166"/>
        <end position="222"/>
    </location>
</feature>
<feature type="region of interest" description="Disordered" evidence="1">
    <location>
        <begin position="104"/>
        <end position="143"/>
    </location>
</feature>
<gene>
    <name evidence="2" type="ORF">U9M48_000275</name>
</gene>
<name>A0AAQ3PDX0_PASNO</name>
<reference evidence="2 3" key="1">
    <citation type="submission" date="2024-02" db="EMBL/GenBank/DDBJ databases">
        <title>High-quality chromosome-scale genome assembly of Pensacola bahiagrass (Paspalum notatum Flugge var. saurae).</title>
        <authorList>
            <person name="Vega J.M."/>
            <person name="Podio M."/>
            <person name="Orjuela J."/>
            <person name="Siena L.A."/>
            <person name="Pessino S.C."/>
            <person name="Combes M.C."/>
            <person name="Mariac C."/>
            <person name="Albertini E."/>
            <person name="Pupilli F."/>
            <person name="Ortiz J.P.A."/>
            <person name="Leblanc O."/>
        </authorList>
    </citation>
    <scope>NUCLEOTIDE SEQUENCE [LARGE SCALE GENOMIC DNA]</scope>
    <source>
        <strain evidence="2">R1</strain>
        <tissue evidence="2">Leaf</tissue>
    </source>
</reference>
<evidence type="ECO:0000313" key="3">
    <source>
        <dbReference type="Proteomes" id="UP001341281"/>
    </source>
</evidence>
<dbReference type="EMBL" id="CP144745">
    <property type="protein sequence ID" value="WVZ48880.1"/>
    <property type="molecule type" value="Genomic_DNA"/>
</dbReference>
<organism evidence="2 3">
    <name type="scientific">Paspalum notatum var. saurae</name>
    <dbReference type="NCBI Taxonomy" id="547442"/>
    <lineage>
        <taxon>Eukaryota</taxon>
        <taxon>Viridiplantae</taxon>
        <taxon>Streptophyta</taxon>
        <taxon>Embryophyta</taxon>
        <taxon>Tracheophyta</taxon>
        <taxon>Spermatophyta</taxon>
        <taxon>Magnoliopsida</taxon>
        <taxon>Liliopsida</taxon>
        <taxon>Poales</taxon>
        <taxon>Poaceae</taxon>
        <taxon>PACMAD clade</taxon>
        <taxon>Panicoideae</taxon>
        <taxon>Andropogonodae</taxon>
        <taxon>Paspaleae</taxon>
        <taxon>Paspalinae</taxon>
        <taxon>Paspalum</taxon>
    </lineage>
</organism>